<evidence type="ECO:0000313" key="4">
    <source>
        <dbReference type="EMBL" id="SDL09856.1"/>
    </source>
</evidence>
<dbReference type="AlphaFoldDB" id="A0A1G9HA99"/>
<name>A0A1G9HA99_9RHOB</name>
<evidence type="ECO:0000259" key="3">
    <source>
        <dbReference type="Pfam" id="PF00080"/>
    </source>
</evidence>
<dbReference type="GO" id="GO:0006801">
    <property type="term" value="P:superoxide metabolic process"/>
    <property type="evidence" value="ECO:0007669"/>
    <property type="project" value="InterPro"/>
</dbReference>
<evidence type="ECO:0000313" key="5">
    <source>
        <dbReference type="Proteomes" id="UP000199555"/>
    </source>
</evidence>
<sequence length="255" mass="25186">MTRSRAETRALPHPQALGVLMLGAALALIPFAGHAQTAQPADAAAGQAAPIENASPAATTTGQSAGGATTTDTGGNDTSGQAGGASGQAASGSAAQGAAGYGTGQLRQAGGVLRNAEGGDMGTVLVTETESGVMHFVLDMAEGALPAGAQRAIHIHENGVCEGPTFESAGGHLPGDKEHGVHSANGPHPGDLPNITMGAAGALHTEYFLPGVLMDQIMDDNGSAVIIHAEVDDYTSPPSGNAGDRIACAVLELEN</sequence>
<dbReference type="Proteomes" id="UP000199555">
    <property type="component" value="Unassembled WGS sequence"/>
</dbReference>
<dbReference type="RefSeq" id="WP_090754644.1">
    <property type="nucleotide sequence ID" value="NZ_FNGE01000006.1"/>
</dbReference>
<gene>
    <name evidence="4" type="ORF">SAMN04487971_10694</name>
</gene>
<dbReference type="STRING" id="525640.SAMN04487971_10694"/>
<keyword evidence="5" id="KW-1185">Reference proteome</keyword>
<dbReference type="PANTHER" id="PTHR10003">
    <property type="entry name" value="SUPEROXIDE DISMUTASE CU-ZN -RELATED"/>
    <property type="match status" value="1"/>
</dbReference>
<organism evidence="4 5">
    <name type="scientific">Paracoccus chinensis</name>
    <dbReference type="NCBI Taxonomy" id="525640"/>
    <lineage>
        <taxon>Bacteria</taxon>
        <taxon>Pseudomonadati</taxon>
        <taxon>Pseudomonadota</taxon>
        <taxon>Alphaproteobacteria</taxon>
        <taxon>Rhodobacterales</taxon>
        <taxon>Paracoccaceae</taxon>
        <taxon>Paracoccus</taxon>
    </lineage>
</organism>
<dbReference type="InterPro" id="IPR001424">
    <property type="entry name" value="SOD_Cu_Zn_dom"/>
</dbReference>
<dbReference type="Pfam" id="PF00080">
    <property type="entry name" value="Sod_Cu"/>
    <property type="match status" value="1"/>
</dbReference>
<evidence type="ECO:0000256" key="2">
    <source>
        <dbReference type="SAM" id="MobiDB-lite"/>
    </source>
</evidence>
<dbReference type="Gene3D" id="2.60.40.200">
    <property type="entry name" value="Superoxide dismutase, copper/zinc binding domain"/>
    <property type="match status" value="1"/>
</dbReference>
<dbReference type="InterPro" id="IPR036423">
    <property type="entry name" value="SOD-like_Cu/Zn_dom_sf"/>
</dbReference>
<accession>A0A1G9HA99</accession>
<reference evidence="5" key="1">
    <citation type="submission" date="2016-10" db="EMBL/GenBank/DDBJ databases">
        <authorList>
            <person name="Varghese N."/>
            <person name="Submissions S."/>
        </authorList>
    </citation>
    <scope>NUCLEOTIDE SEQUENCE [LARGE SCALE GENOMIC DNA]</scope>
    <source>
        <strain evidence="5">CGMCC 1.7655</strain>
    </source>
</reference>
<feature type="region of interest" description="Disordered" evidence="2">
    <location>
        <begin position="56"/>
        <end position="100"/>
    </location>
</feature>
<dbReference type="InterPro" id="IPR024134">
    <property type="entry name" value="SOD_Cu/Zn_/chaperone"/>
</dbReference>
<protein>
    <submittedName>
        <fullName evidence="4">Copper/zinc superoxide dismutase (SODC)</fullName>
    </submittedName>
</protein>
<feature type="compositionally biased region" description="Low complexity" evidence="2">
    <location>
        <begin position="87"/>
        <end position="98"/>
    </location>
</feature>
<evidence type="ECO:0000256" key="1">
    <source>
        <dbReference type="ARBA" id="ARBA00010457"/>
    </source>
</evidence>
<dbReference type="EMBL" id="FNGE01000006">
    <property type="protein sequence ID" value="SDL09856.1"/>
    <property type="molecule type" value="Genomic_DNA"/>
</dbReference>
<dbReference type="GO" id="GO:0005507">
    <property type="term" value="F:copper ion binding"/>
    <property type="evidence" value="ECO:0007669"/>
    <property type="project" value="InterPro"/>
</dbReference>
<feature type="domain" description="Superoxide dismutase copper/zinc binding" evidence="3">
    <location>
        <begin position="122"/>
        <end position="250"/>
    </location>
</feature>
<comment type="similarity">
    <text evidence="1">Belongs to the Cu-Zn superoxide dismutase family.</text>
</comment>
<dbReference type="SUPFAM" id="SSF49329">
    <property type="entry name" value="Cu,Zn superoxide dismutase-like"/>
    <property type="match status" value="1"/>
</dbReference>
<feature type="compositionally biased region" description="Low complexity" evidence="2">
    <location>
        <begin position="57"/>
        <end position="80"/>
    </location>
</feature>
<proteinExistence type="inferred from homology"/>